<evidence type="ECO:0000313" key="3">
    <source>
        <dbReference type="Proteomes" id="UP000838878"/>
    </source>
</evidence>
<gene>
    <name evidence="2" type="ORF">BINO364_LOCUS12816</name>
</gene>
<evidence type="ECO:0008006" key="4">
    <source>
        <dbReference type="Google" id="ProtNLM"/>
    </source>
</evidence>
<protein>
    <recommendedName>
        <fullName evidence="4">Regulatory protein zeste</fullName>
    </recommendedName>
</protein>
<evidence type="ECO:0000256" key="1">
    <source>
        <dbReference type="SAM" id="MobiDB-lite"/>
    </source>
</evidence>
<name>A0A8J9VUC7_9NEOP</name>
<dbReference type="Proteomes" id="UP000838878">
    <property type="component" value="Chromosome 6"/>
</dbReference>
<organism evidence="2 3">
    <name type="scientific">Brenthis ino</name>
    <name type="common">lesser marbled fritillary</name>
    <dbReference type="NCBI Taxonomy" id="405034"/>
    <lineage>
        <taxon>Eukaryota</taxon>
        <taxon>Metazoa</taxon>
        <taxon>Ecdysozoa</taxon>
        <taxon>Arthropoda</taxon>
        <taxon>Hexapoda</taxon>
        <taxon>Insecta</taxon>
        <taxon>Pterygota</taxon>
        <taxon>Neoptera</taxon>
        <taxon>Endopterygota</taxon>
        <taxon>Lepidoptera</taxon>
        <taxon>Glossata</taxon>
        <taxon>Ditrysia</taxon>
        <taxon>Papilionoidea</taxon>
        <taxon>Nymphalidae</taxon>
        <taxon>Heliconiinae</taxon>
        <taxon>Argynnini</taxon>
        <taxon>Brenthis</taxon>
    </lineage>
</organism>
<sequence>MAEILSDTEISENTGRPTRPSLTQVKAVIDFMQKHPVMAHKKLRYGMSHEKFKKLWIELSNMANSMNGAMKSTKGWIKFWSDKRRSIMLKQKQISEGKIKDKLTPLEQKILSISSSDKSTRRNRLKQDPSNGDNDYLDDLFNGNDDEVDPTRLQPTDADEKHMSVMEKMAEVMDQQAVAMTQMAQATLNNSKAMERIADASHKQALAVDRLANIFETINTSVYDVRNAIMSIDYTLKRCYSTTAMQQRQNTNLFS</sequence>
<proteinExistence type="predicted"/>
<reference evidence="2" key="1">
    <citation type="submission" date="2021-12" db="EMBL/GenBank/DDBJ databases">
        <authorList>
            <person name="Martin H S."/>
        </authorList>
    </citation>
    <scope>NUCLEOTIDE SEQUENCE</scope>
</reference>
<dbReference type="OrthoDB" id="7274909at2759"/>
<feature type="region of interest" description="Disordered" evidence="1">
    <location>
        <begin position="114"/>
        <end position="155"/>
    </location>
</feature>
<evidence type="ECO:0000313" key="2">
    <source>
        <dbReference type="EMBL" id="CAH0727480.1"/>
    </source>
</evidence>
<feature type="non-terminal residue" evidence="2">
    <location>
        <position position="255"/>
    </location>
</feature>
<dbReference type="AlphaFoldDB" id="A0A8J9VUC7"/>
<accession>A0A8J9VUC7</accession>
<keyword evidence="3" id="KW-1185">Reference proteome</keyword>
<dbReference type="EMBL" id="OV170226">
    <property type="protein sequence ID" value="CAH0727480.1"/>
    <property type="molecule type" value="Genomic_DNA"/>
</dbReference>